<organism evidence="3 4">
    <name type="scientific">Actinopolymorpha rutila</name>
    <dbReference type="NCBI Taxonomy" id="446787"/>
    <lineage>
        <taxon>Bacteria</taxon>
        <taxon>Bacillati</taxon>
        <taxon>Actinomycetota</taxon>
        <taxon>Actinomycetes</taxon>
        <taxon>Propionibacteriales</taxon>
        <taxon>Actinopolymorphaceae</taxon>
        <taxon>Actinopolymorpha</taxon>
    </lineage>
</organism>
<keyword evidence="1" id="KW-0472">Membrane</keyword>
<feature type="transmembrane region" description="Helical" evidence="1">
    <location>
        <begin position="169"/>
        <end position="189"/>
    </location>
</feature>
<feature type="transmembrane region" description="Helical" evidence="1">
    <location>
        <begin position="217"/>
        <end position="240"/>
    </location>
</feature>
<feature type="transmembrane region" description="Helical" evidence="1">
    <location>
        <begin position="261"/>
        <end position="285"/>
    </location>
</feature>
<evidence type="ECO:0000259" key="2">
    <source>
        <dbReference type="Pfam" id="PF04235"/>
    </source>
</evidence>
<keyword evidence="1" id="KW-0812">Transmembrane</keyword>
<accession>A0A852ZMC7</accession>
<dbReference type="InterPro" id="IPR007349">
    <property type="entry name" value="DUF418"/>
</dbReference>
<dbReference type="Pfam" id="PF04235">
    <property type="entry name" value="DUF418"/>
    <property type="match status" value="1"/>
</dbReference>
<name>A0A852ZMC7_9ACTN</name>
<comment type="caution">
    <text evidence="3">The sequence shown here is derived from an EMBL/GenBank/DDBJ whole genome shotgun (WGS) entry which is preliminary data.</text>
</comment>
<feature type="domain" description="DUF418" evidence="2">
    <location>
        <begin position="251"/>
        <end position="423"/>
    </location>
</feature>
<protein>
    <submittedName>
        <fullName evidence="3">Putative membrane protein YeiB</fullName>
    </submittedName>
</protein>
<keyword evidence="4" id="KW-1185">Reference proteome</keyword>
<keyword evidence="1" id="KW-1133">Transmembrane helix</keyword>
<dbReference type="AlphaFoldDB" id="A0A852ZMC7"/>
<reference evidence="3 4" key="1">
    <citation type="submission" date="2020-07" db="EMBL/GenBank/DDBJ databases">
        <title>Sequencing the genomes of 1000 actinobacteria strains.</title>
        <authorList>
            <person name="Klenk H.-P."/>
        </authorList>
    </citation>
    <scope>NUCLEOTIDE SEQUENCE [LARGE SCALE GENOMIC DNA]</scope>
    <source>
        <strain evidence="3 4">DSM 18448</strain>
    </source>
</reference>
<evidence type="ECO:0000313" key="4">
    <source>
        <dbReference type="Proteomes" id="UP000579605"/>
    </source>
</evidence>
<proteinExistence type="predicted"/>
<dbReference type="PANTHER" id="PTHR30590:SF2">
    <property type="entry name" value="INNER MEMBRANE PROTEIN"/>
    <property type="match status" value="1"/>
</dbReference>
<dbReference type="Proteomes" id="UP000579605">
    <property type="component" value="Unassembled WGS sequence"/>
</dbReference>
<gene>
    <name evidence="3" type="ORF">F4554_005676</name>
</gene>
<sequence length="430" mass="44104">MGRLEPLVGRVDLRPAQDVAGPPGTRGPVGAAERHLAPDLARGAMLLVIALANAPILLYDRPLSLRGHLAEPGWADRLVTFATTAFVDGRAYPMFAALLGYGVVSLVRRQLDAGTTHAAVRRLLRRRHLALLGIGLVHAVALLSGDVLGAYGLAGLVIVALLAMSDGRLLLTAGLLGIPFLAVGATYGVPPEPGVAYLPSAAEPSPLTAAALRLGEWLPATPVSALGMLVPICLGVWAGRRGYLDQPDRDQQDRHARTLRWAAWLGIGVGVLGGVPFALVVAGVWPTASLGVDLGLAVLHTGTGVAGGLGLAALAGLVAARTARRGRDVPAPDPAPVPGLISALISGLAACGARSLSCYLAQSVVLVPLLSPWALGLGARLGSAATALLAVATWLATVLGSAWLARHGRRGPAEVVLRRVVYGRASSARS</sequence>
<dbReference type="EMBL" id="JACBZH010000001">
    <property type="protein sequence ID" value="NYH93038.1"/>
    <property type="molecule type" value="Genomic_DNA"/>
</dbReference>
<feature type="transmembrane region" description="Helical" evidence="1">
    <location>
        <begin position="129"/>
        <end position="162"/>
    </location>
</feature>
<evidence type="ECO:0000256" key="1">
    <source>
        <dbReference type="SAM" id="Phobius"/>
    </source>
</evidence>
<feature type="transmembrane region" description="Helical" evidence="1">
    <location>
        <begin position="297"/>
        <end position="319"/>
    </location>
</feature>
<feature type="transmembrane region" description="Helical" evidence="1">
    <location>
        <begin position="382"/>
        <end position="405"/>
    </location>
</feature>
<evidence type="ECO:0000313" key="3">
    <source>
        <dbReference type="EMBL" id="NYH93038.1"/>
    </source>
</evidence>
<dbReference type="InterPro" id="IPR052529">
    <property type="entry name" value="Bact_Transport_Assoc"/>
</dbReference>
<dbReference type="PANTHER" id="PTHR30590">
    <property type="entry name" value="INNER MEMBRANE PROTEIN"/>
    <property type="match status" value="1"/>
</dbReference>
<dbReference type="RefSeq" id="WP_179790528.1">
    <property type="nucleotide sequence ID" value="NZ_BAAARR010000031.1"/>
</dbReference>